<dbReference type="PANTHER" id="PTHR43877">
    <property type="entry name" value="AMINOALKYLPHOSPHONATE N-ACETYLTRANSFERASE-RELATED-RELATED"/>
    <property type="match status" value="1"/>
</dbReference>
<gene>
    <name evidence="4" type="ORF">GCM10008938_38410</name>
</gene>
<name>A0ABQ2D8J4_9DEIO</name>
<proteinExistence type="predicted"/>
<evidence type="ECO:0000256" key="1">
    <source>
        <dbReference type="ARBA" id="ARBA00022679"/>
    </source>
</evidence>
<comment type="caution">
    <text evidence="4">The sequence shown here is derived from an EMBL/GenBank/DDBJ whole genome shotgun (WGS) entry which is preliminary data.</text>
</comment>
<dbReference type="InterPro" id="IPR016181">
    <property type="entry name" value="Acyl_CoA_acyltransferase"/>
</dbReference>
<dbReference type="SUPFAM" id="SSF55729">
    <property type="entry name" value="Acyl-CoA N-acyltransferases (Nat)"/>
    <property type="match status" value="2"/>
</dbReference>
<accession>A0ABQ2D8J4</accession>
<dbReference type="CDD" id="cd04301">
    <property type="entry name" value="NAT_SF"/>
    <property type="match status" value="2"/>
</dbReference>
<dbReference type="Gene3D" id="3.40.630.30">
    <property type="match status" value="1"/>
</dbReference>
<dbReference type="Pfam" id="PF13508">
    <property type="entry name" value="Acetyltransf_7"/>
    <property type="match status" value="1"/>
</dbReference>
<dbReference type="InterPro" id="IPR000182">
    <property type="entry name" value="GNAT_dom"/>
</dbReference>
<dbReference type="PANTHER" id="PTHR43877:SF5">
    <property type="entry name" value="BLL8307 PROTEIN"/>
    <property type="match status" value="1"/>
</dbReference>
<dbReference type="InterPro" id="IPR050832">
    <property type="entry name" value="Bact_Acetyltransf"/>
</dbReference>
<protein>
    <submittedName>
        <fullName evidence="4">GNAT family acetyltransferase</fullName>
    </submittedName>
</protein>
<dbReference type="RefSeq" id="WP_189005491.1">
    <property type="nucleotide sequence ID" value="NZ_BMOD01000019.1"/>
</dbReference>
<reference evidence="5" key="1">
    <citation type="journal article" date="2019" name="Int. J. Syst. Evol. Microbiol.">
        <title>The Global Catalogue of Microorganisms (GCM) 10K type strain sequencing project: providing services to taxonomists for standard genome sequencing and annotation.</title>
        <authorList>
            <consortium name="The Broad Institute Genomics Platform"/>
            <consortium name="The Broad Institute Genome Sequencing Center for Infectious Disease"/>
            <person name="Wu L."/>
            <person name="Ma J."/>
        </authorList>
    </citation>
    <scope>NUCLEOTIDE SEQUENCE [LARGE SCALE GENOMIC DNA]</scope>
    <source>
        <strain evidence="5">JCM 14370</strain>
    </source>
</reference>
<feature type="domain" description="N-acetyltransferase" evidence="3">
    <location>
        <begin position="4"/>
        <end position="150"/>
    </location>
</feature>
<dbReference type="Proteomes" id="UP000632222">
    <property type="component" value="Unassembled WGS sequence"/>
</dbReference>
<dbReference type="PROSITE" id="PS51186">
    <property type="entry name" value="GNAT"/>
    <property type="match status" value="2"/>
</dbReference>
<evidence type="ECO:0000259" key="3">
    <source>
        <dbReference type="PROSITE" id="PS51186"/>
    </source>
</evidence>
<keyword evidence="5" id="KW-1185">Reference proteome</keyword>
<evidence type="ECO:0000256" key="2">
    <source>
        <dbReference type="ARBA" id="ARBA00023315"/>
    </source>
</evidence>
<sequence>MRYLQERALTPEQLAQALNLQVSINETSGLDLKLGLDYEPLKVHETPWNRHHLMLNGDRVVGYGSILGAYHMPELKVMVAPEFRRQGMATRMLRSMARACAVPGVQKVLGICEAASSAGQAFLQKWGVTLDFAEYRMVLNLGQFEAPELPEGTTESQAAPEDAESIAEGARKDFGFGMNLDDLRRELREEPEPHRVLKVNGRVVSNLRVFHTESRAGIYAFRVHPDFRRKGLGELLMRQVLFDLQQQGYQQVWLEVNSSNPPAIALYKKLGFEVSVNYGYYRL</sequence>
<evidence type="ECO:0000313" key="4">
    <source>
        <dbReference type="EMBL" id="GGJ48725.1"/>
    </source>
</evidence>
<evidence type="ECO:0000313" key="5">
    <source>
        <dbReference type="Proteomes" id="UP000632222"/>
    </source>
</evidence>
<feature type="domain" description="N-acetyltransferase" evidence="3">
    <location>
        <begin position="153"/>
        <end position="283"/>
    </location>
</feature>
<keyword evidence="2" id="KW-0012">Acyltransferase</keyword>
<dbReference type="Pfam" id="PF00583">
    <property type="entry name" value="Acetyltransf_1"/>
    <property type="match status" value="1"/>
</dbReference>
<dbReference type="EMBL" id="BMOD01000019">
    <property type="protein sequence ID" value="GGJ48725.1"/>
    <property type="molecule type" value="Genomic_DNA"/>
</dbReference>
<keyword evidence="1" id="KW-0808">Transferase</keyword>
<organism evidence="4 5">
    <name type="scientific">Deinococcus roseus</name>
    <dbReference type="NCBI Taxonomy" id="392414"/>
    <lineage>
        <taxon>Bacteria</taxon>
        <taxon>Thermotogati</taxon>
        <taxon>Deinococcota</taxon>
        <taxon>Deinococci</taxon>
        <taxon>Deinococcales</taxon>
        <taxon>Deinococcaceae</taxon>
        <taxon>Deinococcus</taxon>
    </lineage>
</organism>